<name>A0A6J6Q5K6_9ZZZZ</name>
<dbReference type="InterPro" id="IPR036271">
    <property type="entry name" value="Tet_transcr_reg_TetR-rel_C_sf"/>
</dbReference>
<dbReference type="EMBL" id="CAFBQA010000049">
    <property type="protein sequence ID" value="CAB5039333.1"/>
    <property type="molecule type" value="Genomic_DNA"/>
</dbReference>
<dbReference type="PANTHER" id="PTHR30055">
    <property type="entry name" value="HTH-TYPE TRANSCRIPTIONAL REGULATOR RUTR"/>
    <property type="match status" value="1"/>
</dbReference>
<dbReference type="PANTHER" id="PTHR30055:SF220">
    <property type="entry name" value="TETR-FAMILY REGULATORY PROTEIN"/>
    <property type="match status" value="1"/>
</dbReference>
<evidence type="ECO:0000256" key="2">
    <source>
        <dbReference type="ARBA" id="ARBA00023125"/>
    </source>
</evidence>
<evidence type="ECO:0000259" key="4">
    <source>
        <dbReference type="PROSITE" id="PS50977"/>
    </source>
</evidence>
<dbReference type="EMBL" id="CAEZXW010000058">
    <property type="protein sequence ID" value="CAB4707091.1"/>
    <property type="molecule type" value="Genomic_DNA"/>
</dbReference>
<dbReference type="SUPFAM" id="SSF46689">
    <property type="entry name" value="Homeodomain-like"/>
    <property type="match status" value="1"/>
</dbReference>
<keyword evidence="1" id="KW-0805">Transcription regulation</keyword>
<protein>
    <submittedName>
        <fullName evidence="5">Unannotated protein</fullName>
    </submittedName>
</protein>
<evidence type="ECO:0000256" key="3">
    <source>
        <dbReference type="ARBA" id="ARBA00023163"/>
    </source>
</evidence>
<dbReference type="Pfam" id="PF13305">
    <property type="entry name" value="TetR_C_33"/>
    <property type="match status" value="1"/>
</dbReference>
<organism evidence="5">
    <name type="scientific">freshwater metagenome</name>
    <dbReference type="NCBI Taxonomy" id="449393"/>
    <lineage>
        <taxon>unclassified sequences</taxon>
        <taxon>metagenomes</taxon>
        <taxon>ecological metagenomes</taxon>
    </lineage>
</organism>
<accession>A0A6J6Q5K6</accession>
<evidence type="ECO:0000313" key="6">
    <source>
        <dbReference type="EMBL" id="CAB5039333.1"/>
    </source>
</evidence>
<dbReference type="GO" id="GO:0000976">
    <property type="term" value="F:transcription cis-regulatory region binding"/>
    <property type="evidence" value="ECO:0007669"/>
    <property type="project" value="TreeGrafter"/>
</dbReference>
<dbReference type="SUPFAM" id="SSF48498">
    <property type="entry name" value="Tetracyclin repressor-like, C-terminal domain"/>
    <property type="match status" value="1"/>
</dbReference>
<gene>
    <name evidence="5" type="ORF">UFOPK2593_00947</name>
    <name evidence="6" type="ORF">UFOPK4234_00938</name>
</gene>
<dbReference type="Pfam" id="PF00440">
    <property type="entry name" value="TetR_N"/>
    <property type="match status" value="1"/>
</dbReference>
<keyword evidence="3" id="KW-0804">Transcription</keyword>
<evidence type="ECO:0000256" key="1">
    <source>
        <dbReference type="ARBA" id="ARBA00023015"/>
    </source>
</evidence>
<keyword evidence="2" id="KW-0238">DNA-binding</keyword>
<dbReference type="InterPro" id="IPR025996">
    <property type="entry name" value="MT1864/Rv1816-like_C"/>
</dbReference>
<dbReference type="InterPro" id="IPR009057">
    <property type="entry name" value="Homeodomain-like_sf"/>
</dbReference>
<evidence type="ECO:0000313" key="5">
    <source>
        <dbReference type="EMBL" id="CAB4707091.1"/>
    </source>
</evidence>
<dbReference type="AlphaFoldDB" id="A0A6J6Q5K6"/>
<proteinExistence type="predicted"/>
<dbReference type="GO" id="GO:0003700">
    <property type="term" value="F:DNA-binding transcription factor activity"/>
    <property type="evidence" value="ECO:0007669"/>
    <property type="project" value="TreeGrafter"/>
</dbReference>
<dbReference type="Gene3D" id="1.10.357.10">
    <property type="entry name" value="Tetracycline Repressor, domain 2"/>
    <property type="match status" value="1"/>
</dbReference>
<reference evidence="5" key="1">
    <citation type="submission" date="2020-05" db="EMBL/GenBank/DDBJ databases">
        <authorList>
            <person name="Chiriac C."/>
            <person name="Salcher M."/>
            <person name="Ghai R."/>
            <person name="Kavagutti S V."/>
        </authorList>
    </citation>
    <scope>NUCLEOTIDE SEQUENCE</scope>
</reference>
<feature type="domain" description="HTH tetR-type" evidence="4">
    <location>
        <begin position="9"/>
        <end position="69"/>
    </location>
</feature>
<dbReference type="PROSITE" id="PS50977">
    <property type="entry name" value="HTH_TETR_2"/>
    <property type="match status" value="1"/>
</dbReference>
<sequence>MSKPGYHHGDLESALLQGAVNRVRLVGAEKVSLRAIAGDLGVSPSAAYHHFPDKDALLTAAGFAAIDKLADQQELALSMISVIGVDGALARFRALGRSYVDFALNEPHLFRLAFGGHCVIPDGTDSEAPTRAWTILTAALDELVNEGLLKFEFRQKSEILVWSAVHGVATLILEGKLPPEAADDLFDSLAQMLGLGNE</sequence>
<dbReference type="InterPro" id="IPR001647">
    <property type="entry name" value="HTH_TetR"/>
</dbReference>
<dbReference type="InterPro" id="IPR050109">
    <property type="entry name" value="HTH-type_TetR-like_transc_reg"/>
</dbReference>